<accession>A0A3G5A0W6</accession>
<gene>
    <name evidence="2" type="ORF">Harvfovirus6_30</name>
</gene>
<feature type="region of interest" description="Disordered" evidence="1">
    <location>
        <begin position="279"/>
        <end position="303"/>
    </location>
</feature>
<organism evidence="2">
    <name type="scientific">Harvfovirus sp</name>
    <dbReference type="NCBI Taxonomy" id="2487768"/>
    <lineage>
        <taxon>Viruses</taxon>
        <taxon>Varidnaviria</taxon>
        <taxon>Bamfordvirae</taxon>
        <taxon>Nucleocytoviricota</taxon>
        <taxon>Megaviricetes</taxon>
        <taxon>Imitervirales</taxon>
        <taxon>Mimiviridae</taxon>
        <taxon>Klosneuvirinae</taxon>
    </lineage>
</organism>
<dbReference type="EMBL" id="MK072248">
    <property type="protein sequence ID" value="AYV80780.1"/>
    <property type="molecule type" value="Genomic_DNA"/>
</dbReference>
<protein>
    <submittedName>
        <fullName evidence="2">Uncharacterized protein</fullName>
    </submittedName>
</protein>
<evidence type="ECO:0000256" key="1">
    <source>
        <dbReference type="SAM" id="MobiDB-lite"/>
    </source>
</evidence>
<proteinExistence type="predicted"/>
<sequence>MFSTGFQPRPPMVAAVPGGYYVTYFQPAMDSSFGMPWMQWPSASAAVPCASAPVPVPVPVPVPAPGVVRPAPVAVRPVSAPVPAPVAVRPVSAPVSAPVAVRPVPVPVRPAPVAVRPAPVAVRPALAPPPALPSFSCGGEGCRVTAGSPQEIRKHQVTCDRFRTTDAAGITCSRGCGHQASTMAEMTRHLRTCREFFCRFECGHRTWSLATVLVHQENCGTYECCRGDGCGALRPTLAAILAHQHDCEYFTEYLHGTETTATPHIVATVAPRFAPHEAPAVAPQRFRNDPTDFPALSTEDHDE</sequence>
<reference evidence="2" key="1">
    <citation type="submission" date="2018-10" db="EMBL/GenBank/DDBJ databases">
        <title>Hidden diversity of soil giant viruses.</title>
        <authorList>
            <person name="Schulz F."/>
            <person name="Alteio L."/>
            <person name="Goudeau D."/>
            <person name="Ryan E.M."/>
            <person name="Malmstrom R.R."/>
            <person name="Blanchard J."/>
            <person name="Woyke T."/>
        </authorList>
    </citation>
    <scope>NUCLEOTIDE SEQUENCE</scope>
    <source>
        <strain evidence="2">HAV1</strain>
    </source>
</reference>
<evidence type="ECO:0000313" key="2">
    <source>
        <dbReference type="EMBL" id="AYV80780.1"/>
    </source>
</evidence>
<name>A0A3G5A0W6_9VIRU</name>